<organism evidence="1 2">
    <name type="scientific">Bauhinia variegata</name>
    <name type="common">Purple orchid tree</name>
    <name type="synonym">Phanera variegata</name>
    <dbReference type="NCBI Taxonomy" id="167791"/>
    <lineage>
        <taxon>Eukaryota</taxon>
        <taxon>Viridiplantae</taxon>
        <taxon>Streptophyta</taxon>
        <taxon>Embryophyta</taxon>
        <taxon>Tracheophyta</taxon>
        <taxon>Spermatophyta</taxon>
        <taxon>Magnoliopsida</taxon>
        <taxon>eudicotyledons</taxon>
        <taxon>Gunneridae</taxon>
        <taxon>Pentapetalae</taxon>
        <taxon>rosids</taxon>
        <taxon>fabids</taxon>
        <taxon>Fabales</taxon>
        <taxon>Fabaceae</taxon>
        <taxon>Cercidoideae</taxon>
        <taxon>Cercideae</taxon>
        <taxon>Bauhiniinae</taxon>
        <taxon>Bauhinia</taxon>
    </lineage>
</organism>
<evidence type="ECO:0000313" key="2">
    <source>
        <dbReference type="Proteomes" id="UP000828941"/>
    </source>
</evidence>
<evidence type="ECO:0000313" key="1">
    <source>
        <dbReference type="EMBL" id="KAI4344317.1"/>
    </source>
</evidence>
<name>A0ACB9P744_BAUVA</name>
<comment type="caution">
    <text evidence="1">The sequence shown here is derived from an EMBL/GenBank/DDBJ whole genome shotgun (WGS) entry which is preliminary data.</text>
</comment>
<gene>
    <name evidence="1" type="ORF">L6164_011559</name>
</gene>
<sequence length="529" mass="59897">MFVSLGTGVTLNCKAGSVLNLFPYEKNAWRYSYTGISVVACTLINSSMAEVSVVCAMGESDIAAMKETLRAQQQLLQKLYAELDQEREASATATSEALDMILRLQGEKAAVKMEASHYKRVAEEKIEHAENTLAVFEDLMYQKEMEIASLEFQVQAYKHKLLSLGCDLIASEFDFPENFLEQQNEENGQNSNVRRLNSLPPIPVNGNPSVMRSSRRRARSPSPGPATFSDMFPKVVVENTDKGDVSLSLDSTRKSIECTYETLDSYWTQIKKLDEKVKVISDCKESEGENRENLERRGSLCSTFSQANIKRTGDQTRIPSTSSEQVNHCEVSQDMETGANPSSSVNVHDVFEVPPQPRKTHKVKRRERLNSEAEKRLTKPDSLLPEGMIESHVKHESEKLRGMLSGNYDFNTPSPIDRTPIIDPRKDGLGMDYNTSSLRPSMSRAVSQAEIQKLHQRVERLEVQRISTREEITREGDQEEQLRLLKDICRQLNSIQSEMRSGKTQESPPKSERRVNLDPLQEAMVYFWL</sequence>
<proteinExistence type="predicted"/>
<protein>
    <submittedName>
        <fullName evidence="1">Uncharacterized protein</fullName>
    </submittedName>
</protein>
<dbReference type="EMBL" id="CM039430">
    <property type="protein sequence ID" value="KAI4344317.1"/>
    <property type="molecule type" value="Genomic_DNA"/>
</dbReference>
<reference evidence="1 2" key="1">
    <citation type="journal article" date="2022" name="DNA Res.">
        <title>Chromosomal-level genome assembly of the orchid tree Bauhinia variegata (Leguminosae; Cercidoideae) supports the allotetraploid origin hypothesis of Bauhinia.</title>
        <authorList>
            <person name="Zhong Y."/>
            <person name="Chen Y."/>
            <person name="Zheng D."/>
            <person name="Pang J."/>
            <person name="Liu Y."/>
            <person name="Luo S."/>
            <person name="Meng S."/>
            <person name="Qian L."/>
            <person name="Wei D."/>
            <person name="Dai S."/>
            <person name="Zhou R."/>
        </authorList>
    </citation>
    <scope>NUCLEOTIDE SEQUENCE [LARGE SCALE GENOMIC DNA]</scope>
    <source>
        <strain evidence="1">BV-YZ2020</strain>
    </source>
</reference>
<dbReference type="Proteomes" id="UP000828941">
    <property type="component" value="Chromosome 5"/>
</dbReference>
<keyword evidence="2" id="KW-1185">Reference proteome</keyword>
<accession>A0ACB9P744</accession>